<sequence>MEQTKPTPAYNIAKGQIISLEKGKIPPQALDLEVVVLGALMIDKKGVDEVIDILSSEVFYKESHKHIFEAIRILFEEGQPVDLLTVSEQLKKMAKLEQAGGDYYLIQLTQKVASSAHIEYHARIILQKHIQRSLIKISNEIIEEAYDDTTDVFDLLDNAESKLYEVTQGNVKRSSESAQSLVIQAKKKIEEISNKEGLSGIPTGFHKVDALTSGWQPSDLIIVAARPGMGKTAMTLTMARNMAVDQNIPVAFFSLEMSSVQLITRLISSETGLSSEKLRTGQLEKHEWEQLNVKVKSLEKAPLFIDDTPSLSIFDLRAKARRLASQFGIKIIMIDYLQLMTAGSAQKGGGNREQEISMISRNLKALAKELAVPVIALSQLSRAVETRGGSKRPLLSDLRESGAIEQDADIVSFIYRPEYYKIEEWDDEERSPTEGQGEFIVAKHRNGGLDNIRLKFVGHLGKFDNLDDFHTPYEFQSSLNAAANDDTFAPDSLPKNPFPSADDAFGGPQSPLPPDDEDEVPF</sequence>
<dbReference type="OrthoDB" id="9773982at2"/>
<reference evidence="16 17" key="1">
    <citation type="submission" date="2018-10" db="EMBL/GenBank/DDBJ databases">
        <title>Dokdonia luteus sp. nov., isolated from sea water.</title>
        <authorList>
            <person name="Zhou L.Y."/>
            <person name="Du Z.J."/>
        </authorList>
    </citation>
    <scope>NUCLEOTIDE SEQUENCE [LARGE SCALE GENOMIC DNA]</scope>
    <source>
        <strain evidence="16 17">SH27</strain>
    </source>
</reference>
<protein>
    <recommendedName>
        <fullName evidence="12 13">Replicative DNA helicase</fullName>
        <ecNumber evidence="12 13">5.6.2.3</ecNumber>
    </recommendedName>
</protein>
<dbReference type="SUPFAM" id="SSF48024">
    <property type="entry name" value="N-terminal domain of DnaB helicase"/>
    <property type="match status" value="1"/>
</dbReference>
<dbReference type="EMBL" id="REFV01000001">
    <property type="protein sequence ID" value="RMB63881.1"/>
    <property type="molecule type" value="Genomic_DNA"/>
</dbReference>
<dbReference type="Proteomes" id="UP000281985">
    <property type="component" value="Unassembled WGS sequence"/>
</dbReference>
<keyword evidence="7 13" id="KW-0067">ATP-binding</keyword>
<dbReference type="GO" id="GO:0003677">
    <property type="term" value="F:DNA binding"/>
    <property type="evidence" value="ECO:0007669"/>
    <property type="project" value="UniProtKB-UniRule"/>
</dbReference>
<dbReference type="InterPro" id="IPR007693">
    <property type="entry name" value="DNA_helicase_DnaB-like_N"/>
</dbReference>
<dbReference type="RefSeq" id="WP_121915677.1">
    <property type="nucleotide sequence ID" value="NZ_REFV01000001.1"/>
</dbReference>
<dbReference type="SMART" id="SM00382">
    <property type="entry name" value="AAA"/>
    <property type="match status" value="1"/>
</dbReference>
<evidence type="ECO:0000256" key="3">
    <source>
        <dbReference type="ARBA" id="ARBA00022705"/>
    </source>
</evidence>
<evidence type="ECO:0000256" key="5">
    <source>
        <dbReference type="ARBA" id="ARBA00022801"/>
    </source>
</evidence>
<keyword evidence="17" id="KW-1185">Reference proteome</keyword>
<dbReference type="InterPro" id="IPR003593">
    <property type="entry name" value="AAA+_ATPase"/>
</dbReference>
<dbReference type="EC" id="5.6.2.3" evidence="12 13"/>
<name>A0A3M0GFK7_9FLAO</name>
<evidence type="ECO:0000259" key="15">
    <source>
        <dbReference type="PROSITE" id="PS51199"/>
    </source>
</evidence>
<comment type="similarity">
    <text evidence="1 13">Belongs to the helicase family. DnaB subfamily.</text>
</comment>
<keyword evidence="8 13" id="KW-0238">DNA-binding</keyword>
<proteinExistence type="inferred from homology"/>
<dbReference type="GO" id="GO:0005829">
    <property type="term" value="C:cytosol"/>
    <property type="evidence" value="ECO:0007669"/>
    <property type="project" value="TreeGrafter"/>
</dbReference>
<evidence type="ECO:0000256" key="7">
    <source>
        <dbReference type="ARBA" id="ARBA00022840"/>
    </source>
</evidence>
<evidence type="ECO:0000256" key="8">
    <source>
        <dbReference type="ARBA" id="ARBA00023125"/>
    </source>
</evidence>
<keyword evidence="6 13" id="KW-0347">Helicase</keyword>
<dbReference type="Gene3D" id="3.40.50.300">
    <property type="entry name" value="P-loop containing nucleotide triphosphate hydrolases"/>
    <property type="match status" value="1"/>
</dbReference>
<dbReference type="AlphaFoldDB" id="A0A3M0GFK7"/>
<evidence type="ECO:0000256" key="1">
    <source>
        <dbReference type="ARBA" id="ARBA00008428"/>
    </source>
</evidence>
<dbReference type="NCBIfam" id="TIGR00665">
    <property type="entry name" value="DnaB"/>
    <property type="match status" value="1"/>
</dbReference>
<evidence type="ECO:0000256" key="6">
    <source>
        <dbReference type="ARBA" id="ARBA00022806"/>
    </source>
</evidence>
<keyword evidence="2 13" id="KW-0639">Primosome</keyword>
<dbReference type="InterPro" id="IPR027417">
    <property type="entry name" value="P-loop_NTPase"/>
</dbReference>
<keyword evidence="4 13" id="KW-0547">Nucleotide-binding</keyword>
<dbReference type="InterPro" id="IPR036185">
    <property type="entry name" value="DNA_heli_DnaB-like_N_sf"/>
</dbReference>
<dbReference type="FunFam" id="1.10.860.10:FF:000001">
    <property type="entry name" value="Replicative DNA helicase"/>
    <property type="match status" value="1"/>
</dbReference>
<evidence type="ECO:0000313" key="17">
    <source>
        <dbReference type="Proteomes" id="UP000281985"/>
    </source>
</evidence>
<comment type="function">
    <text evidence="10 13">The main replicative DNA helicase, it participates in initiation and elongation during chromosome replication. Travels ahead of the DNA replisome, separating dsDNA into templates for DNA synthesis. A processive ATP-dependent 5'-3' DNA helicase it has DNA-dependent ATPase activity.</text>
</comment>
<dbReference type="Pfam" id="PF00772">
    <property type="entry name" value="DnaB"/>
    <property type="match status" value="1"/>
</dbReference>
<evidence type="ECO:0000256" key="13">
    <source>
        <dbReference type="RuleBase" id="RU362085"/>
    </source>
</evidence>
<organism evidence="16 17">
    <name type="scientific">Dokdonia sinensis</name>
    <dbReference type="NCBI Taxonomy" id="2479847"/>
    <lineage>
        <taxon>Bacteria</taxon>
        <taxon>Pseudomonadati</taxon>
        <taxon>Bacteroidota</taxon>
        <taxon>Flavobacteriia</taxon>
        <taxon>Flavobacteriales</taxon>
        <taxon>Flavobacteriaceae</taxon>
        <taxon>Dokdonia</taxon>
    </lineage>
</organism>
<evidence type="ECO:0000256" key="11">
    <source>
        <dbReference type="ARBA" id="ARBA00048954"/>
    </source>
</evidence>
<evidence type="ECO:0000256" key="4">
    <source>
        <dbReference type="ARBA" id="ARBA00022741"/>
    </source>
</evidence>
<gene>
    <name evidence="16" type="primary">dnaB</name>
    <name evidence="16" type="ORF">EAX61_00395</name>
</gene>
<dbReference type="PANTHER" id="PTHR30153">
    <property type="entry name" value="REPLICATIVE DNA HELICASE DNAB"/>
    <property type="match status" value="1"/>
</dbReference>
<dbReference type="InterPro" id="IPR016136">
    <property type="entry name" value="DNA_helicase_N/primase_C"/>
</dbReference>
<accession>A0A3M0GFK7</accession>
<dbReference type="GO" id="GO:1990077">
    <property type="term" value="C:primosome complex"/>
    <property type="evidence" value="ECO:0007669"/>
    <property type="project" value="UniProtKB-UniRule"/>
</dbReference>
<dbReference type="GO" id="GO:0005524">
    <property type="term" value="F:ATP binding"/>
    <property type="evidence" value="ECO:0007669"/>
    <property type="project" value="UniProtKB-UniRule"/>
</dbReference>
<evidence type="ECO:0000256" key="10">
    <source>
        <dbReference type="ARBA" id="ARBA00044932"/>
    </source>
</evidence>
<dbReference type="Pfam" id="PF03796">
    <property type="entry name" value="DnaB_C"/>
    <property type="match status" value="1"/>
</dbReference>
<dbReference type="InterPro" id="IPR007692">
    <property type="entry name" value="DNA_helicase_DnaB"/>
</dbReference>
<dbReference type="Gene3D" id="1.10.860.10">
    <property type="entry name" value="DNAb Helicase, Chain A"/>
    <property type="match status" value="1"/>
</dbReference>
<dbReference type="SUPFAM" id="SSF52540">
    <property type="entry name" value="P-loop containing nucleoside triphosphate hydrolases"/>
    <property type="match status" value="1"/>
</dbReference>
<keyword evidence="9" id="KW-0413">Isomerase</keyword>
<keyword evidence="3 13" id="KW-0235">DNA replication</keyword>
<evidence type="ECO:0000256" key="2">
    <source>
        <dbReference type="ARBA" id="ARBA00022515"/>
    </source>
</evidence>
<comment type="catalytic activity">
    <reaction evidence="11 13">
        <text>ATP + H2O = ADP + phosphate + H(+)</text>
        <dbReference type="Rhea" id="RHEA:13065"/>
        <dbReference type="ChEBI" id="CHEBI:15377"/>
        <dbReference type="ChEBI" id="CHEBI:15378"/>
        <dbReference type="ChEBI" id="CHEBI:30616"/>
        <dbReference type="ChEBI" id="CHEBI:43474"/>
        <dbReference type="ChEBI" id="CHEBI:456216"/>
        <dbReference type="EC" id="5.6.2.3"/>
    </reaction>
</comment>
<dbReference type="PROSITE" id="PS51199">
    <property type="entry name" value="SF4_HELICASE"/>
    <property type="match status" value="1"/>
</dbReference>
<dbReference type="CDD" id="cd00984">
    <property type="entry name" value="DnaB_C"/>
    <property type="match status" value="1"/>
</dbReference>
<dbReference type="GO" id="GO:0016887">
    <property type="term" value="F:ATP hydrolysis activity"/>
    <property type="evidence" value="ECO:0007669"/>
    <property type="project" value="RHEA"/>
</dbReference>
<keyword evidence="5 13" id="KW-0378">Hydrolase</keyword>
<dbReference type="GO" id="GO:0043139">
    <property type="term" value="F:5'-3' DNA helicase activity"/>
    <property type="evidence" value="ECO:0007669"/>
    <property type="project" value="UniProtKB-EC"/>
</dbReference>
<evidence type="ECO:0000256" key="14">
    <source>
        <dbReference type="SAM" id="MobiDB-lite"/>
    </source>
</evidence>
<feature type="region of interest" description="Disordered" evidence="14">
    <location>
        <begin position="482"/>
        <end position="522"/>
    </location>
</feature>
<dbReference type="InterPro" id="IPR007694">
    <property type="entry name" value="DNA_helicase_DnaB-like_C"/>
</dbReference>
<evidence type="ECO:0000313" key="16">
    <source>
        <dbReference type="EMBL" id="RMB63881.1"/>
    </source>
</evidence>
<dbReference type="GO" id="GO:0006269">
    <property type="term" value="P:DNA replication, synthesis of primer"/>
    <property type="evidence" value="ECO:0007669"/>
    <property type="project" value="UniProtKB-UniRule"/>
</dbReference>
<feature type="domain" description="SF4 helicase" evidence="15">
    <location>
        <begin position="194"/>
        <end position="470"/>
    </location>
</feature>
<comment type="caution">
    <text evidence="16">The sequence shown here is derived from an EMBL/GenBank/DDBJ whole genome shotgun (WGS) entry which is preliminary data.</text>
</comment>
<evidence type="ECO:0000256" key="9">
    <source>
        <dbReference type="ARBA" id="ARBA00023235"/>
    </source>
</evidence>
<evidence type="ECO:0000256" key="12">
    <source>
        <dbReference type="NCBIfam" id="TIGR00665"/>
    </source>
</evidence>
<dbReference type="PANTHER" id="PTHR30153:SF2">
    <property type="entry name" value="REPLICATIVE DNA HELICASE"/>
    <property type="match status" value="1"/>
</dbReference>